<organism evidence="2 3">
    <name type="scientific">Ridgeia piscesae</name>
    <name type="common">Tubeworm</name>
    <dbReference type="NCBI Taxonomy" id="27915"/>
    <lineage>
        <taxon>Eukaryota</taxon>
        <taxon>Metazoa</taxon>
        <taxon>Spiralia</taxon>
        <taxon>Lophotrochozoa</taxon>
        <taxon>Annelida</taxon>
        <taxon>Polychaeta</taxon>
        <taxon>Sedentaria</taxon>
        <taxon>Canalipalpata</taxon>
        <taxon>Sabellida</taxon>
        <taxon>Siboglinidae</taxon>
        <taxon>Ridgeia</taxon>
    </lineage>
</organism>
<comment type="caution">
    <text evidence="2">The sequence shown here is derived from an EMBL/GenBank/DDBJ whole genome shotgun (WGS) entry which is preliminary data.</text>
</comment>
<dbReference type="InterPro" id="IPR057881">
    <property type="entry name" value="ICE1_C"/>
</dbReference>
<feature type="domain" description="Little elongation complex subunit 1 C-terminal" evidence="1">
    <location>
        <begin position="171"/>
        <end position="309"/>
    </location>
</feature>
<gene>
    <name evidence="2" type="ORF">NP493_1356g00011</name>
</gene>
<evidence type="ECO:0000259" key="1">
    <source>
        <dbReference type="Pfam" id="PF25817"/>
    </source>
</evidence>
<proteinExistence type="predicted"/>
<protein>
    <recommendedName>
        <fullName evidence="1">Little elongation complex subunit 1 C-terminal domain-containing protein</fullName>
    </recommendedName>
</protein>
<name>A0AAD9K677_RIDPI</name>
<sequence>MTADEHQILELLLHLNGQGLFANVFEVMYMKILTILHSNENVVVPGRAALCRLFTAMCRIQGDTSRVCVLAYTAVRHSFHAFPRMILAIAAVWPEALKASRGEGRCVMRSLQYIVSRTLQEIKVSHCQMWQCLAKLCWWQRPANAQEEATILAKCAIDKLLHSSDEAQLYDCEKALELLSVKEGWQWTNNHLIIKLIWPVLQTWATRGQHSLSDRAIGSLLRILGVVTFSCPLQYVTAAHDILQTLQALLSQSVNATVPVCDTIQEAVLEALMLLAPFRPDVSAQACYTWVTHRHKQQPLQPHVKSKIHDFVEHYKVQFRYLAQLTSML</sequence>
<dbReference type="EMBL" id="JAODUO010001356">
    <property type="protein sequence ID" value="KAK2165664.1"/>
    <property type="molecule type" value="Genomic_DNA"/>
</dbReference>
<evidence type="ECO:0000313" key="2">
    <source>
        <dbReference type="EMBL" id="KAK2165664.1"/>
    </source>
</evidence>
<accession>A0AAD9K677</accession>
<keyword evidence="3" id="KW-1185">Reference proteome</keyword>
<reference evidence="2" key="1">
    <citation type="journal article" date="2023" name="Mol. Biol. Evol.">
        <title>Third-Generation Sequencing Reveals the Adaptive Role of the Epigenome in Three Deep-Sea Polychaetes.</title>
        <authorList>
            <person name="Perez M."/>
            <person name="Aroh O."/>
            <person name="Sun Y."/>
            <person name="Lan Y."/>
            <person name="Juniper S.K."/>
            <person name="Young C.R."/>
            <person name="Angers B."/>
            <person name="Qian P.Y."/>
        </authorList>
    </citation>
    <scope>NUCLEOTIDE SEQUENCE</scope>
    <source>
        <strain evidence="2">R07B-5</strain>
    </source>
</reference>
<dbReference type="AlphaFoldDB" id="A0AAD9K677"/>
<evidence type="ECO:0000313" key="3">
    <source>
        <dbReference type="Proteomes" id="UP001209878"/>
    </source>
</evidence>
<dbReference type="Pfam" id="PF25817">
    <property type="entry name" value="ICE1_C"/>
    <property type="match status" value="1"/>
</dbReference>
<dbReference type="Proteomes" id="UP001209878">
    <property type="component" value="Unassembled WGS sequence"/>
</dbReference>